<keyword evidence="3" id="KW-1185">Reference proteome</keyword>
<dbReference type="PANTHER" id="PTHR31025">
    <property type="entry name" value="SI:CH211-196P9.1-RELATED"/>
    <property type="match status" value="1"/>
</dbReference>
<dbReference type="STRING" id="80966.ENSAPOP00000007436"/>
<dbReference type="Proteomes" id="UP000257200">
    <property type="component" value="Unplaced"/>
</dbReference>
<accession>A0A3Q1ER93</accession>
<reference evidence="2" key="2">
    <citation type="submission" date="2025-09" db="UniProtKB">
        <authorList>
            <consortium name="Ensembl"/>
        </authorList>
    </citation>
    <scope>IDENTIFICATION</scope>
</reference>
<dbReference type="PANTHER" id="PTHR31025:SF30">
    <property type="entry name" value="SI:DKEY-15H8.17"/>
    <property type="match status" value="1"/>
</dbReference>
<organism evidence="2 3">
    <name type="scientific">Acanthochromis polyacanthus</name>
    <name type="common">spiny chromis</name>
    <dbReference type="NCBI Taxonomy" id="80966"/>
    <lineage>
        <taxon>Eukaryota</taxon>
        <taxon>Metazoa</taxon>
        <taxon>Chordata</taxon>
        <taxon>Craniata</taxon>
        <taxon>Vertebrata</taxon>
        <taxon>Euteleostomi</taxon>
        <taxon>Actinopterygii</taxon>
        <taxon>Neopterygii</taxon>
        <taxon>Teleostei</taxon>
        <taxon>Neoteleostei</taxon>
        <taxon>Acanthomorphata</taxon>
        <taxon>Ovalentaria</taxon>
        <taxon>Pomacentridae</taxon>
        <taxon>Acanthochromis</taxon>
    </lineage>
</organism>
<evidence type="ECO:0000256" key="1">
    <source>
        <dbReference type="SAM" id="MobiDB-lite"/>
    </source>
</evidence>
<dbReference type="InParanoid" id="A0A3Q1ER93"/>
<evidence type="ECO:0000313" key="3">
    <source>
        <dbReference type="Proteomes" id="UP000257200"/>
    </source>
</evidence>
<feature type="region of interest" description="Disordered" evidence="1">
    <location>
        <begin position="214"/>
        <end position="249"/>
    </location>
</feature>
<dbReference type="GeneTree" id="ENSGT00940000163828"/>
<feature type="compositionally biased region" description="Basic and acidic residues" evidence="1">
    <location>
        <begin position="221"/>
        <end position="230"/>
    </location>
</feature>
<reference evidence="2" key="1">
    <citation type="submission" date="2025-08" db="UniProtKB">
        <authorList>
            <consortium name="Ensembl"/>
        </authorList>
    </citation>
    <scope>IDENTIFICATION</scope>
</reference>
<evidence type="ECO:0000313" key="2">
    <source>
        <dbReference type="Ensembl" id="ENSAPOP00000007436.1"/>
    </source>
</evidence>
<name>A0A3Q1ER93_9TELE</name>
<protein>
    <submittedName>
        <fullName evidence="2">Uncharacterized protein</fullName>
    </submittedName>
</protein>
<dbReference type="Ensembl" id="ENSAPOT00000004968.1">
    <property type="protein sequence ID" value="ENSAPOP00000007436.1"/>
    <property type="gene ID" value="ENSAPOG00000009414.1"/>
</dbReference>
<proteinExistence type="predicted"/>
<sequence>MSAVDEELRIIILRALPTISEDVLQRLINKIKSCGLESIEDLKYVTVEDTVDILQLRKLLETTMKLETLRHPSPGVSSPSPEPFSSPSIVLSLSNLESSSTDDCESPSTIRKTWPETFQVPWNLMPQEISSAISNSKRPPPAAWRQMIRIVADEMRKYEANPMRSQCITVCQKIICQYPLSFADLQNSGKLLGTGYTSLLIQLKNRIENLNRNSSFRHHRSSQDGLKRGPTDAYGCTRYQPDLPPEETEQTLEQKRQQLEEIYLRDGVQGVERAEVQQLMDTTFWLQCRQINALPAPTLTNLRENWPYLFTQKRLYAHFELLTDIKVLRVLELAMEECGRAIVEFFKQKPTNEDVRATLSSGQRNTELCFFVIQLLLAHFSEHSEGLIQIESTTAADVERALPLPAMPRLIPLSGEAPDCCLYGWMVSTEGWIICEGVQPSFISGLVVLFSTFYVFNLQYDDGAAATLEFIQRRFIEINPERGTKAARGKGKAKKKGSVSPPVSSLIRRLMDFQWDFV</sequence>
<dbReference type="AlphaFoldDB" id="A0A3Q1ER93"/>